<dbReference type="PANTHER" id="PTHR30450">
    <property type="entry name" value="ABC TRANSPORTER PERMEASE"/>
    <property type="match status" value="1"/>
</dbReference>
<keyword evidence="3" id="KW-1003">Cell membrane</keyword>
<dbReference type="GO" id="GO:0048473">
    <property type="term" value="P:D-methionine transmembrane transport"/>
    <property type="evidence" value="ECO:0007669"/>
    <property type="project" value="TreeGrafter"/>
</dbReference>
<feature type="transmembrane region" description="Helical" evidence="7">
    <location>
        <begin position="136"/>
        <end position="158"/>
    </location>
</feature>
<comment type="subcellular location">
    <subcellularLocation>
        <location evidence="1 7">Cell membrane</location>
        <topology evidence="1 7">Multi-pass membrane protein</topology>
    </subcellularLocation>
</comment>
<keyword evidence="4 7" id="KW-0812">Transmembrane</keyword>
<protein>
    <submittedName>
        <fullName evidence="9">D-methionine transport system permease protein</fullName>
    </submittedName>
</protein>
<dbReference type="CDD" id="cd06261">
    <property type="entry name" value="TM_PBP2"/>
    <property type="match status" value="1"/>
</dbReference>
<keyword evidence="10" id="KW-1185">Reference proteome</keyword>
<dbReference type="Pfam" id="PF00528">
    <property type="entry name" value="BPD_transp_1"/>
    <property type="match status" value="1"/>
</dbReference>
<comment type="caution">
    <text evidence="9">The sequence shown here is derived from an EMBL/GenBank/DDBJ whole genome shotgun (WGS) entry which is preliminary data.</text>
</comment>
<comment type="similarity">
    <text evidence="7">Belongs to the binding-protein-dependent transport system permease family.</text>
</comment>
<gene>
    <name evidence="9" type="ORF">EDD32_2202</name>
</gene>
<dbReference type="RefSeq" id="WP_123917441.1">
    <property type="nucleotide sequence ID" value="NZ_RKRA01000001.1"/>
</dbReference>
<dbReference type="OrthoDB" id="9793490at2"/>
<evidence type="ECO:0000256" key="2">
    <source>
        <dbReference type="ARBA" id="ARBA00022448"/>
    </source>
</evidence>
<evidence type="ECO:0000256" key="3">
    <source>
        <dbReference type="ARBA" id="ARBA00022475"/>
    </source>
</evidence>
<feature type="transmembrane region" description="Helical" evidence="7">
    <location>
        <begin position="54"/>
        <end position="78"/>
    </location>
</feature>
<keyword evidence="5 7" id="KW-1133">Transmembrane helix</keyword>
<organism evidence="9 10">
    <name type="scientific">Georgenia muralis</name>
    <dbReference type="NCBI Taxonomy" id="154117"/>
    <lineage>
        <taxon>Bacteria</taxon>
        <taxon>Bacillati</taxon>
        <taxon>Actinomycetota</taxon>
        <taxon>Actinomycetes</taxon>
        <taxon>Micrococcales</taxon>
        <taxon>Bogoriellaceae</taxon>
        <taxon>Georgenia</taxon>
    </lineage>
</organism>
<dbReference type="Proteomes" id="UP000280726">
    <property type="component" value="Unassembled WGS sequence"/>
</dbReference>
<keyword evidence="6 7" id="KW-0472">Membrane</keyword>
<dbReference type="EMBL" id="RKRA01000001">
    <property type="protein sequence ID" value="RPF27710.1"/>
    <property type="molecule type" value="Genomic_DNA"/>
</dbReference>
<proteinExistence type="inferred from homology"/>
<dbReference type="AlphaFoldDB" id="A0A3N4Z910"/>
<keyword evidence="2 7" id="KW-0813">Transport</keyword>
<name>A0A3N4Z910_9MICO</name>
<evidence type="ECO:0000259" key="8">
    <source>
        <dbReference type="PROSITE" id="PS50928"/>
    </source>
</evidence>
<evidence type="ECO:0000313" key="9">
    <source>
        <dbReference type="EMBL" id="RPF27710.1"/>
    </source>
</evidence>
<evidence type="ECO:0000256" key="1">
    <source>
        <dbReference type="ARBA" id="ARBA00004651"/>
    </source>
</evidence>
<dbReference type="InterPro" id="IPR051322">
    <property type="entry name" value="AA_ABC_Transporter_Permease"/>
</dbReference>
<dbReference type="PANTHER" id="PTHR30450:SF14">
    <property type="entry name" value="TRANSPORTER, PERMEASE PROTEIN, PUTATIVE-RELATED"/>
    <property type="match status" value="1"/>
</dbReference>
<dbReference type="SUPFAM" id="SSF161098">
    <property type="entry name" value="MetI-like"/>
    <property type="match status" value="1"/>
</dbReference>
<evidence type="ECO:0000256" key="6">
    <source>
        <dbReference type="ARBA" id="ARBA00023136"/>
    </source>
</evidence>
<feature type="transmembrane region" description="Helical" evidence="7">
    <location>
        <begin position="20"/>
        <end position="42"/>
    </location>
</feature>
<dbReference type="GO" id="GO:0005886">
    <property type="term" value="C:plasma membrane"/>
    <property type="evidence" value="ECO:0007669"/>
    <property type="project" value="UniProtKB-SubCell"/>
</dbReference>
<reference evidence="9 10" key="1">
    <citation type="submission" date="2018-11" db="EMBL/GenBank/DDBJ databases">
        <title>Sequencing the genomes of 1000 actinobacteria strains.</title>
        <authorList>
            <person name="Klenk H.-P."/>
        </authorList>
    </citation>
    <scope>NUCLEOTIDE SEQUENCE [LARGE SCALE GENOMIC DNA]</scope>
    <source>
        <strain evidence="9 10">DSM 14418</strain>
    </source>
</reference>
<evidence type="ECO:0000256" key="4">
    <source>
        <dbReference type="ARBA" id="ARBA00022692"/>
    </source>
</evidence>
<evidence type="ECO:0000256" key="5">
    <source>
        <dbReference type="ARBA" id="ARBA00022989"/>
    </source>
</evidence>
<sequence length="220" mass="23599">MKFDWAADWDLFLEAFWQTLYIVALAMGIGGAIGLVLGLVLYTTRRGGLLANRYVFAALNVLVNFVRPIPFIIFLTAVGPLTLALVGSRIGTDAFIVPAAIMAAFATSRLVEQNLVALDPGVIEAARSMGASPLRIILTVIIPEALAPLILGYTFLFVAVVDMSALAGIVGGGGLGNFALTYGYQRFDWGVTYITVLVIVALVQAVQFLGNHLARKVLRR</sequence>
<feature type="transmembrane region" description="Helical" evidence="7">
    <location>
        <begin position="165"/>
        <end position="184"/>
    </location>
</feature>
<feature type="transmembrane region" description="Helical" evidence="7">
    <location>
        <begin position="190"/>
        <end position="210"/>
    </location>
</feature>
<dbReference type="InterPro" id="IPR035906">
    <property type="entry name" value="MetI-like_sf"/>
</dbReference>
<accession>A0A3N4Z910</accession>
<dbReference type="PROSITE" id="PS50928">
    <property type="entry name" value="ABC_TM1"/>
    <property type="match status" value="1"/>
</dbReference>
<evidence type="ECO:0000256" key="7">
    <source>
        <dbReference type="RuleBase" id="RU363032"/>
    </source>
</evidence>
<dbReference type="InterPro" id="IPR000515">
    <property type="entry name" value="MetI-like"/>
</dbReference>
<evidence type="ECO:0000313" key="10">
    <source>
        <dbReference type="Proteomes" id="UP000280726"/>
    </source>
</evidence>
<feature type="domain" description="ABC transmembrane type-1" evidence="8">
    <location>
        <begin position="16"/>
        <end position="210"/>
    </location>
</feature>
<dbReference type="Gene3D" id="1.10.3720.10">
    <property type="entry name" value="MetI-like"/>
    <property type="match status" value="1"/>
</dbReference>